<dbReference type="EMBL" id="DS469574">
    <property type="protein sequence ID" value="EDO41648.1"/>
    <property type="molecule type" value="Genomic_DNA"/>
</dbReference>
<dbReference type="HOGENOM" id="CLU_044262_0_0_1"/>
<dbReference type="GO" id="GO:0005615">
    <property type="term" value="C:extracellular space"/>
    <property type="evidence" value="ECO:0000318"/>
    <property type="project" value="GO_Central"/>
</dbReference>
<dbReference type="InterPro" id="IPR003609">
    <property type="entry name" value="Pan_app"/>
</dbReference>
<organism evidence="3 4">
    <name type="scientific">Nematostella vectensis</name>
    <name type="common">Starlet sea anemone</name>
    <dbReference type="NCBI Taxonomy" id="45351"/>
    <lineage>
        <taxon>Eukaryota</taxon>
        <taxon>Metazoa</taxon>
        <taxon>Cnidaria</taxon>
        <taxon>Anthozoa</taxon>
        <taxon>Hexacorallia</taxon>
        <taxon>Actiniaria</taxon>
        <taxon>Edwardsiidae</taxon>
        <taxon>Nematostella</taxon>
    </lineage>
</organism>
<proteinExistence type="predicted"/>
<name>A7S3Q4_NEMVE</name>
<dbReference type="PhylomeDB" id="A7S3Q4"/>
<evidence type="ECO:0000313" key="4">
    <source>
        <dbReference type="Proteomes" id="UP000001593"/>
    </source>
</evidence>
<reference evidence="3 4" key="1">
    <citation type="journal article" date="2007" name="Science">
        <title>Sea anemone genome reveals ancestral eumetazoan gene repertoire and genomic organization.</title>
        <authorList>
            <person name="Putnam N.H."/>
            <person name="Srivastava M."/>
            <person name="Hellsten U."/>
            <person name="Dirks B."/>
            <person name="Chapman J."/>
            <person name="Salamov A."/>
            <person name="Terry A."/>
            <person name="Shapiro H."/>
            <person name="Lindquist E."/>
            <person name="Kapitonov V.V."/>
            <person name="Jurka J."/>
            <person name="Genikhovich G."/>
            <person name="Grigoriev I.V."/>
            <person name="Lucas S.M."/>
            <person name="Steele R.E."/>
            <person name="Finnerty J.R."/>
            <person name="Technau U."/>
            <person name="Martindale M.Q."/>
            <person name="Rokhsar D.S."/>
        </authorList>
    </citation>
    <scope>NUCLEOTIDE SEQUENCE [LARGE SCALE GENOMIC DNA]</scope>
    <source>
        <strain evidence="4">CH2 X CH6</strain>
    </source>
</reference>
<dbReference type="Proteomes" id="UP000001593">
    <property type="component" value="Unassembled WGS sequence"/>
</dbReference>
<feature type="domain" description="Apple" evidence="2">
    <location>
        <begin position="32"/>
        <end position="114"/>
    </location>
</feature>
<evidence type="ECO:0000259" key="2">
    <source>
        <dbReference type="PROSITE" id="PS50948"/>
    </source>
</evidence>
<dbReference type="SUPFAM" id="SSF56496">
    <property type="entry name" value="Fibrinogen C-terminal domain-like"/>
    <property type="match status" value="1"/>
</dbReference>
<keyword evidence="4" id="KW-1185">Reference proteome</keyword>
<feature type="chain" id="PRO_5002712285" description="Apple domain-containing protein" evidence="1">
    <location>
        <begin position="25"/>
        <end position="443"/>
    </location>
</feature>
<dbReference type="AlphaFoldDB" id="A7S3Q4"/>
<feature type="signal peptide" evidence="1">
    <location>
        <begin position="1"/>
        <end position="24"/>
    </location>
</feature>
<evidence type="ECO:0000313" key="3">
    <source>
        <dbReference type="EMBL" id="EDO41648.1"/>
    </source>
</evidence>
<accession>A7S3Q4</accession>
<sequence>MNFPQMRVILLSIILLSRTEHVICQNCPKGTCYAGTFSSKDHVTKGRYLLGASYRNLSSVSSPQACHSACVGDCRCRAFQMSGKRCELLDEDKDSVPISRFPSDESYKYYDLKQEIVKSSHMSSCSNGCCLGQRCLNGGTCVEHCEDPKKKFSCACTPSCSGRTCESCGTYRSCRDYHVTYRELGQEIADGVYQIQTEDGKSFPVFCAFEGDTAWVLLESFSLENKQAFMTLSFMEDNAFSEDTPNFLNYRLSRARMEFVRSKSTLFKATCAFDQKTQIPGWPRDQIIARLDGYDVVNQAATGSQKCVTFESIVIRNQSCSKCSIGLWHNVGIFHPHLDSTVDASCSFNPLNSKCHIHNVDNALYTLQCHIHNVDNALYILRCHIHNVDNALYTLQCHIHYVDNALYTLQCHIHNVDTCYTPFSVIFIISITCDTLQDISTVA</sequence>
<dbReference type="PROSITE" id="PS50948">
    <property type="entry name" value="PAN"/>
    <property type="match status" value="1"/>
</dbReference>
<dbReference type="SUPFAM" id="SSF57414">
    <property type="entry name" value="Hairpin loop containing domain-like"/>
    <property type="match status" value="1"/>
</dbReference>
<keyword evidence="1" id="KW-0732">Signal</keyword>
<gene>
    <name evidence="3" type="ORF">NEMVEDRAFT_v1g206328</name>
</gene>
<dbReference type="InterPro" id="IPR036056">
    <property type="entry name" value="Fibrinogen-like_C"/>
</dbReference>
<dbReference type="OMA" id="CHIHNVD"/>
<evidence type="ECO:0000256" key="1">
    <source>
        <dbReference type="SAM" id="SignalP"/>
    </source>
</evidence>
<dbReference type="GO" id="GO:0070492">
    <property type="term" value="F:oligosaccharide binding"/>
    <property type="evidence" value="ECO:0000318"/>
    <property type="project" value="GO_Central"/>
</dbReference>
<dbReference type="InParanoid" id="A7S3Q4"/>
<protein>
    <recommendedName>
        <fullName evidence="2">Apple domain-containing protein</fullName>
    </recommendedName>
</protein>